<dbReference type="AlphaFoldDB" id="A0A0L7KZ51"/>
<dbReference type="GO" id="GO:0005634">
    <property type="term" value="C:nucleus"/>
    <property type="evidence" value="ECO:0007669"/>
    <property type="project" value="UniProtKB-SubCell"/>
</dbReference>
<keyword evidence="4" id="KW-0539">Nucleus</keyword>
<feature type="non-terminal residue" evidence="6">
    <location>
        <position position="168"/>
    </location>
</feature>
<dbReference type="Pfam" id="PF07039">
    <property type="entry name" value="SGF29_Tudor"/>
    <property type="match status" value="2"/>
</dbReference>
<proteinExistence type="predicted"/>
<reference evidence="6 7" key="1">
    <citation type="journal article" date="2015" name="Genome Biol. Evol.">
        <title>The genome of winter moth (Operophtera brumata) provides a genomic perspective on sexual dimorphism and phenology.</title>
        <authorList>
            <person name="Derks M.F."/>
            <person name="Smit S."/>
            <person name="Salis L."/>
            <person name="Schijlen E."/>
            <person name="Bossers A."/>
            <person name="Mateman C."/>
            <person name="Pijl A.S."/>
            <person name="de Ridder D."/>
            <person name="Groenen M.A."/>
            <person name="Visser M.E."/>
            <person name="Megens H.J."/>
        </authorList>
    </citation>
    <scope>NUCLEOTIDE SEQUENCE [LARGE SCALE GENOMIC DNA]</scope>
    <source>
        <strain evidence="6">WM2013NL</strain>
        <tissue evidence="6">Head and thorax</tissue>
    </source>
</reference>
<dbReference type="PANTHER" id="PTHR21539">
    <property type="entry name" value="SAGA-ASSOCIATED FACTOR 29"/>
    <property type="match status" value="1"/>
</dbReference>
<dbReference type="EMBL" id="JTDY01004318">
    <property type="protein sequence ID" value="KOB68299.1"/>
    <property type="molecule type" value="Genomic_DNA"/>
</dbReference>
<keyword evidence="2" id="KW-0805">Transcription regulation</keyword>
<comment type="caution">
    <text evidence="6">The sequence shown here is derived from an EMBL/GenBank/DDBJ whole genome shotgun (WGS) entry which is preliminary data.</text>
</comment>
<gene>
    <name evidence="6" type="ORF">OBRU01_18515</name>
</gene>
<evidence type="ECO:0000256" key="1">
    <source>
        <dbReference type="ARBA" id="ARBA00004123"/>
    </source>
</evidence>
<dbReference type="PROSITE" id="PS51518">
    <property type="entry name" value="SGF29_C"/>
    <property type="match status" value="1"/>
</dbReference>
<sequence>MKSWYKVLILGKYEVDDIDEEQKNRHVLSKRRVVPLPLMRADPRTDEHALFPKGAVVMALYPQTTCFYRAVVNRLPASAADPYEVLFEVSLVSMVLHLGLHSKKSYMLRKRRVILLPLMRADPRTDEHALFPKGAVVMALYPQTTCFYRAVVNRLLASAADPYEVLFE</sequence>
<evidence type="ECO:0000256" key="4">
    <source>
        <dbReference type="ARBA" id="ARBA00023242"/>
    </source>
</evidence>
<keyword evidence="3" id="KW-0804">Transcription</keyword>
<dbReference type="STRING" id="104452.A0A0L7KZ51"/>
<protein>
    <submittedName>
        <fullName evidence="6">SAGA-associated factor 29-like protein</fullName>
    </submittedName>
</protein>
<dbReference type="PANTHER" id="PTHR21539:SF0">
    <property type="entry name" value="SAGA-ASSOCIATED FACTOR 29"/>
    <property type="match status" value="1"/>
</dbReference>
<dbReference type="GO" id="GO:0000124">
    <property type="term" value="C:SAGA complex"/>
    <property type="evidence" value="ECO:0007669"/>
    <property type="project" value="InterPro"/>
</dbReference>
<accession>A0A0L7KZ51</accession>
<dbReference type="InterPro" id="IPR037802">
    <property type="entry name" value="SGF29"/>
</dbReference>
<name>A0A0L7KZ51_OPEBR</name>
<evidence type="ECO:0000313" key="7">
    <source>
        <dbReference type="Proteomes" id="UP000037510"/>
    </source>
</evidence>
<evidence type="ECO:0000256" key="2">
    <source>
        <dbReference type="ARBA" id="ARBA00023015"/>
    </source>
</evidence>
<feature type="domain" description="SGF29 C-terminal" evidence="5">
    <location>
        <begin position="1"/>
        <end position="168"/>
    </location>
</feature>
<comment type="subcellular location">
    <subcellularLocation>
        <location evidence="1">Nucleus</location>
    </subcellularLocation>
</comment>
<keyword evidence="7" id="KW-1185">Reference proteome</keyword>
<dbReference type="InterPro" id="IPR010750">
    <property type="entry name" value="SGF29_tudor-like_dom"/>
</dbReference>
<dbReference type="CDD" id="cd20394">
    <property type="entry name" value="Tudor_SGF29_rpt2"/>
    <property type="match status" value="1"/>
</dbReference>
<dbReference type="InterPro" id="IPR047287">
    <property type="entry name" value="Tudor_SGF29_rpt2"/>
</dbReference>
<dbReference type="Gene3D" id="2.30.30.140">
    <property type="match status" value="3"/>
</dbReference>
<evidence type="ECO:0000256" key="3">
    <source>
        <dbReference type="ARBA" id="ARBA00023163"/>
    </source>
</evidence>
<evidence type="ECO:0000313" key="6">
    <source>
        <dbReference type="EMBL" id="KOB68299.1"/>
    </source>
</evidence>
<organism evidence="6 7">
    <name type="scientific">Operophtera brumata</name>
    <name type="common">Winter moth</name>
    <name type="synonym">Phalaena brumata</name>
    <dbReference type="NCBI Taxonomy" id="104452"/>
    <lineage>
        <taxon>Eukaryota</taxon>
        <taxon>Metazoa</taxon>
        <taxon>Ecdysozoa</taxon>
        <taxon>Arthropoda</taxon>
        <taxon>Hexapoda</taxon>
        <taxon>Insecta</taxon>
        <taxon>Pterygota</taxon>
        <taxon>Neoptera</taxon>
        <taxon>Endopterygota</taxon>
        <taxon>Lepidoptera</taxon>
        <taxon>Glossata</taxon>
        <taxon>Ditrysia</taxon>
        <taxon>Geometroidea</taxon>
        <taxon>Geometridae</taxon>
        <taxon>Larentiinae</taxon>
        <taxon>Operophtera</taxon>
    </lineage>
</organism>
<evidence type="ECO:0000259" key="5">
    <source>
        <dbReference type="PROSITE" id="PS51518"/>
    </source>
</evidence>
<dbReference type="Proteomes" id="UP000037510">
    <property type="component" value="Unassembled WGS sequence"/>
</dbReference>